<dbReference type="InterPro" id="IPR036291">
    <property type="entry name" value="NAD(P)-bd_dom_sf"/>
</dbReference>
<keyword evidence="2" id="KW-1185">Reference proteome</keyword>
<dbReference type="PANTHER" id="PTHR43162">
    <property type="match status" value="1"/>
</dbReference>
<dbReference type="InterPro" id="IPR051604">
    <property type="entry name" value="Ergot_Alk_Oxidoreductase"/>
</dbReference>
<accession>A0ABR1TEB0</accession>
<proteinExistence type="predicted"/>
<evidence type="ECO:0000313" key="1">
    <source>
        <dbReference type="EMBL" id="KAK8044964.1"/>
    </source>
</evidence>
<evidence type="ECO:0008006" key="3">
    <source>
        <dbReference type="Google" id="ProtNLM"/>
    </source>
</evidence>
<gene>
    <name evidence="1" type="ORF">PG993_004988</name>
</gene>
<dbReference type="Gene3D" id="3.40.50.720">
    <property type="entry name" value="NAD(P)-binding Rossmann-like Domain"/>
    <property type="match status" value="1"/>
</dbReference>
<reference evidence="1 2" key="1">
    <citation type="submission" date="2023-01" db="EMBL/GenBank/DDBJ databases">
        <title>Analysis of 21 Apiospora genomes using comparative genomics revels a genus with tremendous synthesis potential of carbohydrate active enzymes and secondary metabolites.</title>
        <authorList>
            <person name="Sorensen T."/>
        </authorList>
    </citation>
    <scope>NUCLEOTIDE SEQUENCE [LARGE SCALE GENOMIC DNA]</scope>
    <source>
        <strain evidence="1 2">CBS 33761</strain>
    </source>
</reference>
<dbReference type="SUPFAM" id="SSF51735">
    <property type="entry name" value="NAD(P)-binding Rossmann-fold domains"/>
    <property type="match status" value="1"/>
</dbReference>
<dbReference type="EMBL" id="JAQQWK010000003">
    <property type="protein sequence ID" value="KAK8044964.1"/>
    <property type="molecule type" value="Genomic_DNA"/>
</dbReference>
<evidence type="ECO:0000313" key="2">
    <source>
        <dbReference type="Proteomes" id="UP001444661"/>
    </source>
</evidence>
<dbReference type="PANTHER" id="PTHR43162:SF1">
    <property type="entry name" value="PRESTALK A DIFFERENTIATION PROTEIN A"/>
    <property type="match status" value="1"/>
</dbReference>
<name>A0ABR1TEB0_9PEZI</name>
<organism evidence="1 2">
    <name type="scientific">Apiospora rasikravindrae</name>
    <dbReference type="NCBI Taxonomy" id="990691"/>
    <lineage>
        <taxon>Eukaryota</taxon>
        <taxon>Fungi</taxon>
        <taxon>Dikarya</taxon>
        <taxon>Ascomycota</taxon>
        <taxon>Pezizomycotina</taxon>
        <taxon>Sordariomycetes</taxon>
        <taxon>Xylariomycetidae</taxon>
        <taxon>Amphisphaeriales</taxon>
        <taxon>Apiosporaceae</taxon>
        <taxon>Apiospora</taxon>
    </lineage>
</organism>
<protein>
    <recommendedName>
        <fullName evidence="3">NmrA-like domain-containing protein</fullName>
    </recommendedName>
</protein>
<dbReference type="Proteomes" id="UP001444661">
    <property type="component" value="Unassembled WGS sequence"/>
</dbReference>
<comment type="caution">
    <text evidence="1">The sequence shown here is derived from an EMBL/GenBank/DDBJ whole genome shotgun (WGS) entry which is preliminary data.</text>
</comment>
<sequence>MAPSRVVLVTAASGNIGEHLVPLLASDPTIKLVLPTSRASSLQALLAQHQQCQEGSNVFIEEGSIKDPNWLQGLLVSHKVDTVLLTLTGDDELFTSLNSLDAMSRSGTVKQLIYLSASMDFDTSEGIQHWIATCSAAHVLVKPIVEQRLVLGKLPFDWTILGPSLFFTNDLRYKQDMIETGVLGVPFGEAGVSRVAPWDIALAVKNLVTTYNSDRKKWNHQKVAIGSRKAFKGSEIAQIWSEAMKKEINVLPANEEGFQKLEDSFGALAGPAWGRDLRLMHETFAAHGFGMSEEQYQQQVELLGQEPADYVEWVKSTGGQWV</sequence>